<proteinExistence type="predicted"/>
<dbReference type="STRING" id="576137.A0A1L7XU58"/>
<dbReference type="EMBL" id="FJOG01000056">
    <property type="protein sequence ID" value="CZR68554.1"/>
    <property type="molecule type" value="Genomic_DNA"/>
</dbReference>
<accession>A0A1L7XU58</accession>
<feature type="signal peptide" evidence="1">
    <location>
        <begin position="1"/>
        <end position="19"/>
    </location>
</feature>
<sequence>MLPFFFLTVVSFLSTTTTASFQIYDYLDPLAIQEAWGISDQCLAALNSTIDCDQNNAVKAAQGADNIYWYPENVTALCTSDCASSLSSWHSAVASSCDGQTINYDGTVVLAETEPLMWTTGHDLVCMQDSSQNWCFLESQDWEGSDFVRWDPDVCNNDDPIDNPPQCNDTDFSPASISPDMMSVTRLYDSDLYCSECFIKLWRQRLVSPLLPNSTFTDYLLDQYEDIQSNCSTSLPVTTYSKTLLVSTSAAATTTSGASATSSPAPTATGSCMGQLVDPDPVNLVTCNDVTDKYNVTTGDVRVATNDYYCQFNTTICLPLPCELDTILGSPTCDNLTELYSTTETSIDLTQFLFWNKAIQGSCGFLAIGQRVCKSPPGGHYTPSATFAVPAAAGSYYTTATASEPTQTGSVSACGLYYNVVSGDTCNGICLRLLFALLRSRKDHPLLMALADHRMIMLLAMELLSAAAAQRAVSVEAHPTTVAIAPVILEHAMHQVQPLKMAHVDHLMAEQLAPILNGAHVVQSTAFVETTPTIVEPETAIQEPVKTQTTSLLTDLADLCLQAIRHAQEPNLEVAVRLLGIVGVPVTTAEQGIAIQELVTPVLLLPSVLMGHAGQAQRARMFVMAPSSGLVVRHQGSVGVQVTIVLVPIAIREPVRVREAAIE</sequence>
<evidence type="ECO:0000313" key="3">
    <source>
        <dbReference type="Proteomes" id="UP000184330"/>
    </source>
</evidence>
<dbReference type="OrthoDB" id="5985073at2759"/>
<feature type="chain" id="PRO_5012046932" description="LysM domain-containing protein" evidence="1">
    <location>
        <begin position="20"/>
        <end position="663"/>
    </location>
</feature>
<dbReference type="Proteomes" id="UP000184330">
    <property type="component" value="Unassembled WGS sequence"/>
</dbReference>
<evidence type="ECO:0008006" key="4">
    <source>
        <dbReference type="Google" id="ProtNLM"/>
    </source>
</evidence>
<name>A0A1L7XU58_9HELO</name>
<evidence type="ECO:0000313" key="2">
    <source>
        <dbReference type="EMBL" id="CZR68554.1"/>
    </source>
</evidence>
<organism evidence="2 3">
    <name type="scientific">Phialocephala subalpina</name>
    <dbReference type="NCBI Taxonomy" id="576137"/>
    <lineage>
        <taxon>Eukaryota</taxon>
        <taxon>Fungi</taxon>
        <taxon>Dikarya</taxon>
        <taxon>Ascomycota</taxon>
        <taxon>Pezizomycotina</taxon>
        <taxon>Leotiomycetes</taxon>
        <taxon>Helotiales</taxon>
        <taxon>Mollisiaceae</taxon>
        <taxon>Phialocephala</taxon>
        <taxon>Phialocephala fortinii species complex</taxon>
    </lineage>
</organism>
<dbReference type="AlphaFoldDB" id="A0A1L7XU58"/>
<reference evidence="2 3" key="1">
    <citation type="submission" date="2016-03" db="EMBL/GenBank/DDBJ databases">
        <authorList>
            <person name="Ploux O."/>
        </authorList>
    </citation>
    <scope>NUCLEOTIDE SEQUENCE [LARGE SCALE GENOMIC DNA]</scope>
    <source>
        <strain evidence="2 3">UAMH 11012</strain>
    </source>
</reference>
<evidence type="ECO:0000256" key="1">
    <source>
        <dbReference type="SAM" id="SignalP"/>
    </source>
</evidence>
<keyword evidence="1" id="KW-0732">Signal</keyword>
<protein>
    <recommendedName>
        <fullName evidence="4">LysM domain-containing protein</fullName>
    </recommendedName>
</protein>
<gene>
    <name evidence="2" type="ORF">PAC_18453</name>
</gene>
<keyword evidence="3" id="KW-1185">Reference proteome</keyword>